<comment type="caution">
    <text evidence="1">The sequence shown here is derived from an EMBL/GenBank/DDBJ whole genome shotgun (WGS) entry which is preliminary data.</text>
</comment>
<keyword evidence="2" id="KW-1185">Reference proteome</keyword>
<evidence type="ECO:0000313" key="1">
    <source>
        <dbReference type="EMBL" id="CAI5455761.1"/>
    </source>
</evidence>
<evidence type="ECO:0008006" key="3">
    <source>
        <dbReference type="Google" id="ProtNLM"/>
    </source>
</evidence>
<organism evidence="1 2">
    <name type="scientific">Caenorhabditis angaria</name>
    <dbReference type="NCBI Taxonomy" id="860376"/>
    <lineage>
        <taxon>Eukaryota</taxon>
        <taxon>Metazoa</taxon>
        <taxon>Ecdysozoa</taxon>
        <taxon>Nematoda</taxon>
        <taxon>Chromadorea</taxon>
        <taxon>Rhabditida</taxon>
        <taxon>Rhabditina</taxon>
        <taxon>Rhabditomorpha</taxon>
        <taxon>Rhabditoidea</taxon>
        <taxon>Rhabditidae</taxon>
        <taxon>Peloderinae</taxon>
        <taxon>Caenorhabditis</taxon>
    </lineage>
</organism>
<protein>
    <recommendedName>
        <fullName evidence="3">F-box associated domain-containing protein</fullName>
    </recommendedName>
</protein>
<accession>A0A9P1J3D2</accession>
<proteinExistence type="predicted"/>
<dbReference type="EMBL" id="CANHGI010000006">
    <property type="protein sequence ID" value="CAI5455761.1"/>
    <property type="molecule type" value="Genomic_DNA"/>
</dbReference>
<dbReference type="AlphaFoldDB" id="A0A9P1J3D2"/>
<evidence type="ECO:0000313" key="2">
    <source>
        <dbReference type="Proteomes" id="UP001152747"/>
    </source>
</evidence>
<dbReference type="Proteomes" id="UP001152747">
    <property type="component" value="Unassembled WGS sequence"/>
</dbReference>
<name>A0A9P1J3D2_9PELO</name>
<gene>
    <name evidence="1" type="ORF">CAMP_LOCUS18398</name>
</gene>
<sequence>MSEEEHSENPGIDWKNVPENIFNLALKKCEKKTMEKMAYCAPDLNKWFPAKFVKSIHFQKHYRPEKVILHIAFIQTADFLDHVHIKGVFHNQENGTKTQLEWITTYVYKTSKTEYFIEKNYIELANTEFQKYLKLSQDNIRYLSINWHNLDYHTSIHPKMFKNLEQFTMLCHEVNVVQNIGYDSDDVLNWRMDRIHINANHWKTEDIRKLIINWLATTEPTKLDVGRRRFEVRRDNCNQSGCLNGLPYQKQKYSEYNQDFYFFAHPIFPDHFLVVDFQFLLAFATYAISIHYEKPA</sequence>
<reference evidence="1" key="1">
    <citation type="submission" date="2022-11" db="EMBL/GenBank/DDBJ databases">
        <authorList>
            <person name="Kikuchi T."/>
        </authorList>
    </citation>
    <scope>NUCLEOTIDE SEQUENCE</scope>
    <source>
        <strain evidence="1">PS1010</strain>
    </source>
</reference>